<sequence length="246" mass="26768">MRNPTVLVLLGLAVVWALVLTPDLVRMYRQTTSRRPTGLRSVTQPVSRRSSSGTMGGFASPSTRSSGSALTSMSRTQAQQRRSMVLFALLVLCVLTLMGGVLMGGSVWGVHLALDAALVGYVYLLATRASNARASNAQRASRTVRRQADQQRPSYLQRPAAPAPIMGAVGEVFYLDDARPGNAVAGYVDEAYPAEPAAYYEDEYAPVANYEDYVVEAAYYDEAPVADGYNEEWAEPHQQLPRSVGW</sequence>
<accession>A0A936NDV5</accession>
<feature type="compositionally biased region" description="Polar residues" evidence="1">
    <location>
        <begin position="60"/>
        <end position="74"/>
    </location>
</feature>
<dbReference type="EMBL" id="JADJZA010000007">
    <property type="protein sequence ID" value="MBK9297819.1"/>
    <property type="molecule type" value="Genomic_DNA"/>
</dbReference>
<feature type="transmembrane region" description="Helical" evidence="2">
    <location>
        <begin position="108"/>
        <end position="126"/>
    </location>
</feature>
<reference evidence="3 4" key="1">
    <citation type="submission" date="2020-10" db="EMBL/GenBank/DDBJ databases">
        <title>Connecting structure to function with the recovery of over 1000 high-quality activated sludge metagenome-assembled genomes encoding full-length rRNA genes using long-read sequencing.</title>
        <authorList>
            <person name="Singleton C.M."/>
            <person name="Petriglieri F."/>
            <person name="Kristensen J.M."/>
            <person name="Kirkegaard R.H."/>
            <person name="Michaelsen T.Y."/>
            <person name="Andersen M.H."/>
            <person name="Karst S.M."/>
            <person name="Dueholm M.S."/>
            <person name="Nielsen P.H."/>
            <person name="Albertsen M."/>
        </authorList>
    </citation>
    <scope>NUCLEOTIDE SEQUENCE [LARGE SCALE GENOMIC DNA]</scope>
    <source>
        <strain evidence="3">Lyne_18-Q3-R50-59_MAXAC.006</strain>
    </source>
</reference>
<feature type="transmembrane region" description="Helical" evidence="2">
    <location>
        <begin position="6"/>
        <end position="25"/>
    </location>
</feature>
<keyword evidence="2" id="KW-0812">Transmembrane</keyword>
<evidence type="ECO:0000256" key="1">
    <source>
        <dbReference type="SAM" id="MobiDB-lite"/>
    </source>
</evidence>
<keyword evidence="2" id="KW-0472">Membrane</keyword>
<comment type="caution">
    <text evidence="3">The sequence shown here is derived from an EMBL/GenBank/DDBJ whole genome shotgun (WGS) entry which is preliminary data.</text>
</comment>
<evidence type="ECO:0000313" key="4">
    <source>
        <dbReference type="Proteomes" id="UP000727993"/>
    </source>
</evidence>
<dbReference type="AlphaFoldDB" id="A0A936NDV5"/>
<feature type="compositionally biased region" description="Polar residues" evidence="1">
    <location>
        <begin position="36"/>
        <end position="53"/>
    </location>
</feature>
<organism evidence="3 4">
    <name type="scientific">Candidatus Neomicrothrix subdominans</name>
    <dbReference type="NCBI Taxonomy" id="2954438"/>
    <lineage>
        <taxon>Bacteria</taxon>
        <taxon>Bacillati</taxon>
        <taxon>Actinomycetota</taxon>
        <taxon>Acidimicrobiia</taxon>
        <taxon>Acidimicrobiales</taxon>
        <taxon>Microthrixaceae</taxon>
        <taxon>Candidatus Neomicrothrix</taxon>
    </lineage>
</organism>
<feature type="transmembrane region" description="Helical" evidence="2">
    <location>
        <begin position="83"/>
        <end position="102"/>
    </location>
</feature>
<dbReference type="Proteomes" id="UP000727993">
    <property type="component" value="Unassembled WGS sequence"/>
</dbReference>
<gene>
    <name evidence="3" type="ORF">IPN02_13500</name>
</gene>
<protein>
    <submittedName>
        <fullName evidence="3">Uncharacterized protein</fullName>
    </submittedName>
</protein>
<name>A0A936NDV5_9ACTN</name>
<evidence type="ECO:0000313" key="3">
    <source>
        <dbReference type="EMBL" id="MBK9297819.1"/>
    </source>
</evidence>
<feature type="region of interest" description="Disordered" evidence="1">
    <location>
        <begin position="36"/>
        <end position="74"/>
    </location>
</feature>
<proteinExistence type="predicted"/>
<evidence type="ECO:0000256" key="2">
    <source>
        <dbReference type="SAM" id="Phobius"/>
    </source>
</evidence>
<feature type="region of interest" description="Disordered" evidence="1">
    <location>
        <begin position="135"/>
        <end position="155"/>
    </location>
</feature>
<keyword evidence="2" id="KW-1133">Transmembrane helix</keyword>